<dbReference type="EMBL" id="FQUE01000002">
    <property type="protein sequence ID" value="SHE78723.1"/>
    <property type="molecule type" value="Genomic_DNA"/>
</dbReference>
<proteinExistence type="predicted"/>
<protein>
    <submittedName>
        <fullName evidence="1">Uncharacterized protein</fullName>
    </submittedName>
</protein>
<reference evidence="2" key="1">
    <citation type="submission" date="2016-11" db="EMBL/GenBank/DDBJ databases">
        <authorList>
            <person name="Varghese N."/>
            <person name="Submissions S."/>
        </authorList>
    </citation>
    <scope>NUCLEOTIDE SEQUENCE [LARGE SCALE GENOMIC DNA]</scope>
    <source>
        <strain evidence="2">DSM 29326</strain>
    </source>
</reference>
<dbReference type="Proteomes" id="UP000183987">
    <property type="component" value="Unassembled WGS sequence"/>
</dbReference>
<dbReference type="RefSeq" id="WP_072856222.1">
    <property type="nucleotide sequence ID" value="NZ_FQUE01000002.1"/>
</dbReference>
<keyword evidence="2" id="KW-1185">Reference proteome</keyword>
<gene>
    <name evidence="1" type="ORF">SAMN05444339_10261</name>
</gene>
<organism evidence="1 2">
    <name type="scientific">Loktanella atrilutea</name>
    <dbReference type="NCBI Taxonomy" id="366533"/>
    <lineage>
        <taxon>Bacteria</taxon>
        <taxon>Pseudomonadati</taxon>
        <taxon>Pseudomonadota</taxon>
        <taxon>Alphaproteobacteria</taxon>
        <taxon>Rhodobacterales</taxon>
        <taxon>Roseobacteraceae</taxon>
        <taxon>Loktanella</taxon>
    </lineage>
</organism>
<accession>A0A1M4WCD1</accession>
<dbReference type="OrthoDB" id="309023at2"/>
<evidence type="ECO:0000313" key="2">
    <source>
        <dbReference type="Proteomes" id="UP000183987"/>
    </source>
</evidence>
<dbReference type="AlphaFoldDB" id="A0A1M4WCD1"/>
<sequence length="61" mass="7135">MDHIKIILLYILAGFVLPYSWLREQPLAIRLAWLDSFGAAHDRVKGILRKRRERSQSTSDL</sequence>
<evidence type="ECO:0000313" key="1">
    <source>
        <dbReference type="EMBL" id="SHE78723.1"/>
    </source>
</evidence>
<name>A0A1M4WCD1_LOKAT</name>